<dbReference type="AlphaFoldDB" id="Q8RGY4"/>
<dbReference type="InParanoid" id="Q8RGY4"/>
<organism evidence="1">
    <name type="scientific">Fusobacterium nucleatum subsp. nucleatum (strain ATCC 25586 / DSM 15643 / BCRC 10681 / CIP 101130 / JCM 8532 / KCTC 2640 / LMG 13131 / VPI 4355)</name>
    <dbReference type="NCBI Taxonomy" id="190304"/>
    <lineage>
        <taxon>Bacteria</taxon>
        <taxon>Fusobacteriati</taxon>
        <taxon>Fusobacteriota</taxon>
        <taxon>Fusobacteriia</taxon>
        <taxon>Fusobacteriales</taxon>
        <taxon>Fusobacteriaceae</taxon>
        <taxon>Fusobacterium</taxon>
    </lineage>
</organism>
<dbReference type="EnsemblBacteria" id="AAL94347">
    <property type="protein sequence ID" value="AAL94347"/>
    <property type="gene ID" value="FN0141"/>
</dbReference>
<sequence>MYDKYIKYLSIQPPFIVYFI</sequence>
<dbReference type="STRING" id="190304.FN0141"/>
<evidence type="ECO:0000313" key="1">
    <source>
        <dbReference type="EMBL" id="AAL94347.1"/>
    </source>
</evidence>
<accession>Q8RGY4</accession>
<dbReference type="PaxDb" id="190304-FN0141"/>
<protein>
    <submittedName>
        <fullName evidence="1">Uncharacterized protein</fullName>
    </submittedName>
</protein>
<dbReference type="HOGENOM" id="CLU_3428207_0_0_0"/>
<dbReference type="EMBL" id="AE009951">
    <property type="protein sequence ID" value="AAL94347.1"/>
    <property type="molecule type" value="Genomic_DNA"/>
</dbReference>
<name>Q8RGY4_FUSNN</name>
<gene>
    <name evidence="1" type="ordered locus">FN0141</name>
</gene>
<reference evidence="1" key="1">
    <citation type="journal article" date="2002" name="J. Bacteriol.">
        <title>Genome sequence and analysis of the oral bacterium Fusobacterium nucleatum strain ATCC 25586.</title>
        <authorList>
            <person name="Kapatral V."/>
            <person name="Anderson I."/>
            <person name="Ivanova N."/>
            <person name="Reznik G."/>
            <person name="Los T."/>
            <person name="Lykidis A."/>
            <person name="Bhattacharyya A."/>
            <person name="Bartman A."/>
            <person name="Gardner W."/>
            <person name="Grechkin G."/>
            <person name="Zhu L."/>
            <person name="Vasieva O."/>
            <person name="Chu L."/>
            <person name="Kogan Y."/>
            <person name="Chaga O."/>
            <person name="Goltsman E."/>
            <person name="Bernal A."/>
            <person name="Larsen N."/>
            <person name="D'Souza M."/>
            <person name="Walunas T."/>
            <person name="Pusch G."/>
            <person name="Haselkorn R."/>
            <person name="Fonstein M."/>
            <person name="Kyrpides N."/>
            <person name="Overbeek R."/>
        </authorList>
    </citation>
    <scope>NUCLEOTIDE SEQUENCE [LARGE SCALE GENOMIC DNA]</scope>
    <source>
        <strain evidence="1">ATCC 25586</strain>
    </source>
</reference>
<dbReference type="KEGG" id="fnu:FN0141"/>
<proteinExistence type="predicted"/>